<evidence type="ECO:0000259" key="10">
    <source>
        <dbReference type="Pfam" id="PF08541"/>
    </source>
</evidence>
<evidence type="ECO:0000256" key="5">
    <source>
        <dbReference type="ARBA" id="ARBA00022832"/>
    </source>
</evidence>
<feature type="region of interest" description="ACP-binding" evidence="9">
    <location>
        <begin position="283"/>
        <end position="287"/>
    </location>
</feature>
<comment type="subcellular location">
    <subcellularLocation>
        <location evidence="9">Cytoplasm</location>
    </subcellularLocation>
</comment>
<evidence type="ECO:0000256" key="7">
    <source>
        <dbReference type="ARBA" id="ARBA00023160"/>
    </source>
</evidence>
<keyword evidence="9" id="KW-0511">Multifunctional enzyme</keyword>
<dbReference type="SUPFAM" id="SSF53901">
    <property type="entry name" value="Thiolase-like"/>
    <property type="match status" value="1"/>
</dbReference>
<keyword evidence="2 9" id="KW-0963">Cytoplasm</keyword>
<comment type="catalytic activity">
    <reaction evidence="9">
        <text>malonyl-[ACP] + acetyl-CoA + H(+) = 3-oxobutanoyl-[ACP] + CO2 + CoA</text>
        <dbReference type="Rhea" id="RHEA:12080"/>
        <dbReference type="Rhea" id="RHEA-COMP:9623"/>
        <dbReference type="Rhea" id="RHEA-COMP:9625"/>
        <dbReference type="ChEBI" id="CHEBI:15378"/>
        <dbReference type="ChEBI" id="CHEBI:16526"/>
        <dbReference type="ChEBI" id="CHEBI:57287"/>
        <dbReference type="ChEBI" id="CHEBI:57288"/>
        <dbReference type="ChEBI" id="CHEBI:78449"/>
        <dbReference type="ChEBI" id="CHEBI:78450"/>
        <dbReference type="EC" id="2.3.1.180"/>
    </reaction>
</comment>
<dbReference type="InterPro" id="IPR016039">
    <property type="entry name" value="Thiolase-like"/>
</dbReference>
<feature type="active site" evidence="9">
    <location>
        <position position="312"/>
    </location>
</feature>
<dbReference type="HAMAP" id="MF_01815">
    <property type="entry name" value="FabH"/>
    <property type="match status" value="1"/>
</dbReference>
<dbReference type="InterPro" id="IPR013751">
    <property type="entry name" value="ACP_syn_III_N"/>
</dbReference>
<keyword evidence="4 9" id="KW-0808">Transferase</keyword>
<keyword evidence="3 9" id="KW-0444">Lipid biosynthesis</keyword>
<feature type="domain" description="Beta-ketoacyl-[acyl-carrier-protein] synthase III C-terminal" evidence="10">
    <location>
        <begin position="266"/>
        <end position="355"/>
    </location>
</feature>
<feature type="domain" description="Beta-ketoacyl-[acyl-carrier-protein] synthase III N-terminal" evidence="11">
    <location>
        <begin position="140"/>
        <end position="218"/>
    </location>
</feature>
<feature type="active site" evidence="9">
    <location>
        <position position="146"/>
    </location>
</feature>
<evidence type="ECO:0000256" key="8">
    <source>
        <dbReference type="ARBA" id="ARBA00023315"/>
    </source>
</evidence>
<evidence type="ECO:0000256" key="2">
    <source>
        <dbReference type="ARBA" id="ARBA00022490"/>
    </source>
</evidence>
<evidence type="ECO:0000256" key="9">
    <source>
        <dbReference type="HAMAP-Rule" id="MF_01815"/>
    </source>
</evidence>
<name>A0ABP9U841_9DEIO</name>
<keyword evidence="13" id="KW-1185">Reference proteome</keyword>
<dbReference type="Pfam" id="PF08541">
    <property type="entry name" value="ACP_syn_III_C"/>
    <property type="match status" value="1"/>
</dbReference>
<gene>
    <name evidence="12" type="primary">fabHA</name>
    <name evidence="9" type="synonym">fabH</name>
    <name evidence="12" type="ORF">Dcae01_00215</name>
</gene>
<keyword evidence="7 9" id="KW-0275">Fatty acid biosynthesis</keyword>
<keyword evidence="6 9" id="KW-0443">Lipid metabolism</keyword>
<evidence type="ECO:0000256" key="3">
    <source>
        <dbReference type="ARBA" id="ARBA00022516"/>
    </source>
</evidence>
<dbReference type="NCBIfam" id="NF006829">
    <property type="entry name" value="PRK09352.1"/>
    <property type="match status" value="1"/>
</dbReference>
<dbReference type="NCBIfam" id="TIGR00747">
    <property type="entry name" value="fabH"/>
    <property type="match status" value="1"/>
</dbReference>
<evidence type="ECO:0000259" key="11">
    <source>
        <dbReference type="Pfam" id="PF08545"/>
    </source>
</evidence>
<feature type="active site" evidence="9">
    <location>
        <position position="282"/>
    </location>
</feature>
<comment type="similarity">
    <text evidence="1 9">Belongs to the thiolase-like superfamily. FabH family.</text>
</comment>
<evidence type="ECO:0000313" key="13">
    <source>
        <dbReference type="Proteomes" id="UP001423409"/>
    </source>
</evidence>
<keyword evidence="8 9" id="KW-0012">Acyltransferase</keyword>
<evidence type="ECO:0000256" key="4">
    <source>
        <dbReference type="ARBA" id="ARBA00022679"/>
    </source>
</evidence>
<organism evidence="12 13">
    <name type="scientific">Deinococcus caeni</name>
    <dbReference type="NCBI Taxonomy" id="569127"/>
    <lineage>
        <taxon>Bacteria</taxon>
        <taxon>Thermotogati</taxon>
        <taxon>Deinococcota</taxon>
        <taxon>Deinococci</taxon>
        <taxon>Deinococcales</taxon>
        <taxon>Deinococcaceae</taxon>
        <taxon>Deinococcus</taxon>
    </lineage>
</organism>
<dbReference type="EMBL" id="BAABQU010000002">
    <property type="protein sequence ID" value="GAA5438723.1"/>
    <property type="molecule type" value="Genomic_DNA"/>
</dbReference>
<dbReference type="PANTHER" id="PTHR34069:SF2">
    <property type="entry name" value="BETA-KETOACYL-[ACYL-CARRIER-PROTEIN] SYNTHASE III"/>
    <property type="match status" value="1"/>
</dbReference>
<dbReference type="EC" id="2.3.1.180" evidence="9"/>
<comment type="subunit">
    <text evidence="9">Homodimer.</text>
</comment>
<evidence type="ECO:0000256" key="1">
    <source>
        <dbReference type="ARBA" id="ARBA00008642"/>
    </source>
</evidence>
<comment type="pathway">
    <text evidence="9">Lipid metabolism; fatty acid biosynthesis.</text>
</comment>
<evidence type="ECO:0000256" key="6">
    <source>
        <dbReference type="ARBA" id="ARBA00023098"/>
    </source>
</evidence>
<dbReference type="Gene3D" id="3.40.47.10">
    <property type="match status" value="1"/>
</dbReference>
<comment type="caution">
    <text evidence="12">The sequence shown here is derived from an EMBL/GenBank/DDBJ whole genome shotgun (WGS) entry which is preliminary data.</text>
</comment>
<dbReference type="CDD" id="cd00830">
    <property type="entry name" value="KAS_III"/>
    <property type="match status" value="1"/>
</dbReference>
<keyword evidence="5 9" id="KW-0276">Fatty acid metabolism</keyword>
<proteinExistence type="inferred from homology"/>
<dbReference type="InterPro" id="IPR004655">
    <property type="entry name" value="FabH"/>
</dbReference>
<dbReference type="Proteomes" id="UP001423409">
    <property type="component" value="Unassembled WGS sequence"/>
</dbReference>
<comment type="function">
    <text evidence="9">Catalyzes the condensation reaction of fatty acid synthesis by the addition to an acyl acceptor of two carbons from malonyl-ACP. Catalyzes the first condensation reaction which initiates fatty acid synthesis and may therefore play a role in governing the total rate of fatty acid production. Possesses both acetoacetyl-ACP synthase and acetyl transacylase activities. Its substrate specificity determines the biosynthesis of branched-chain and/or straight-chain of fatty acids.</text>
</comment>
<evidence type="ECO:0000313" key="12">
    <source>
        <dbReference type="EMBL" id="GAA5438723.1"/>
    </source>
</evidence>
<sequence length="372" mass="39036">MWVFRNSVLNSVPNSLNGRSKNVSVRAMSDPSARPSLGITALGMYVPDRVVPNAEFEARIDTNADWIESRTGIRERRFATPEQFTSDLGVLAVRNMLERDPQALQGVDAIICATVSPDALMPSTAALIGMQVGLVGAAAFDLSTACSGFVYGLSVAQGLIMSGAARRVLVVGAEALSKIVDQDDRNTAILFGDGAGAAVVGPVPAGYGFQEFVMGADGNGGSSLYLRCVAPTLPGGFDMGDSVGMNGREVFKFAVRVLGESGAQVLAKSGLTSADVHWVIPHQANVRIIEAAMDRFGLPMERAVVNLDRYGNTSSATVPMVLDEAVQDGRVQDGQQLLLIAFGGGLSWVAGTMKWWDGAPSLKPAQTAGVSA</sequence>
<accession>A0ABP9U841</accession>
<protein>
    <recommendedName>
        <fullName evidence="9">Beta-ketoacyl-[acyl-carrier-protein] synthase III</fullName>
        <shortName evidence="9">Beta-ketoacyl-ACP synthase III</shortName>
        <shortName evidence="9">KAS III</shortName>
        <ecNumber evidence="9">2.3.1.180</ecNumber>
    </recommendedName>
    <alternativeName>
        <fullName evidence="9">3-oxoacyl-[acyl-carrier-protein] synthase 3</fullName>
    </alternativeName>
    <alternativeName>
        <fullName evidence="9">3-oxoacyl-[acyl-carrier-protein] synthase III</fullName>
    </alternativeName>
</protein>
<dbReference type="Pfam" id="PF08545">
    <property type="entry name" value="ACP_syn_III"/>
    <property type="match status" value="1"/>
</dbReference>
<comment type="domain">
    <text evidence="9">The last Arg residue of the ACP-binding site is essential for the weak association between ACP/AcpP and FabH.</text>
</comment>
<reference evidence="12 13" key="1">
    <citation type="submission" date="2024-02" db="EMBL/GenBank/DDBJ databases">
        <title>Deinococcus caeni NBRC 101312.</title>
        <authorList>
            <person name="Ichikawa N."/>
            <person name="Katano-Makiyama Y."/>
            <person name="Hidaka K."/>
        </authorList>
    </citation>
    <scope>NUCLEOTIDE SEQUENCE [LARGE SCALE GENOMIC DNA]</scope>
    <source>
        <strain evidence="12 13">NBRC 101312</strain>
    </source>
</reference>
<dbReference type="InterPro" id="IPR013747">
    <property type="entry name" value="ACP_syn_III_C"/>
</dbReference>
<dbReference type="PANTHER" id="PTHR34069">
    <property type="entry name" value="3-OXOACYL-[ACYL-CARRIER-PROTEIN] SYNTHASE 3"/>
    <property type="match status" value="1"/>
</dbReference>